<protein>
    <submittedName>
        <fullName evidence="1">Uncharacterized protein</fullName>
    </submittedName>
</protein>
<accession>A0AAN0M6B0</accession>
<dbReference type="KEGG" id="yag:AABB28_00865"/>
<dbReference type="AlphaFoldDB" id="A0AAN0M6B0"/>
<dbReference type="RefSeq" id="WP_342070281.1">
    <property type="nucleotide sequence ID" value="NZ_CP151762.1"/>
</dbReference>
<organism evidence="1 2">
    <name type="scientific">Yoonia algicola</name>
    <dbReference type="NCBI Taxonomy" id="3137368"/>
    <lineage>
        <taxon>Bacteria</taxon>
        <taxon>Pseudomonadati</taxon>
        <taxon>Pseudomonadota</taxon>
        <taxon>Alphaproteobacteria</taxon>
        <taxon>Rhodobacterales</taxon>
        <taxon>Paracoccaceae</taxon>
        <taxon>Yoonia</taxon>
    </lineage>
</organism>
<gene>
    <name evidence="1" type="ORF">AABB28_00865</name>
</gene>
<keyword evidence="2" id="KW-1185">Reference proteome</keyword>
<evidence type="ECO:0000313" key="1">
    <source>
        <dbReference type="EMBL" id="WZU63908.1"/>
    </source>
</evidence>
<reference evidence="1 2" key="1">
    <citation type="submission" date="2024-04" db="EMBL/GenBank/DDBJ databases">
        <title>Phylogenomic analyses of a clade within the roseobacter group suggest taxonomic reassignments of species of the genera Aestuariivita, Citreicella, Loktanella, Nautella, Pelagibaca, Ruegeria, Thalassobius, Thiobacimonas and Tropicibacter, and the proposal o.</title>
        <authorList>
            <person name="Jeon C.O."/>
        </authorList>
    </citation>
    <scope>NUCLEOTIDE SEQUENCE [LARGE SCALE GENOMIC DNA]</scope>
    <source>
        <strain evidence="1 2">G8-12</strain>
    </source>
</reference>
<dbReference type="Proteomes" id="UP001451782">
    <property type="component" value="Chromosome"/>
</dbReference>
<sequence length="97" mass="11425">MSFSEINADRWHWRPDNFGVLPRRFSVPFELLFIGQYKKPPHFVQKGPMVVVSLFRFASKVWGKWRMPSLHCVKKVFAFSCVLVPLRTWLGLCDRAV</sequence>
<dbReference type="EMBL" id="CP151762">
    <property type="protein sequence ID" value="WZU63908.1"/>
    <property type="molecule type" value="Genomic_DNA"/>
</dbReference>
<name>A0AAN0M6B0_9RHOB</name>
<proteinExistence type="predicted"/>
<evidence type="ECO:0000313" key="2">
    <source>
        <dbReference type="Proteomes" id="UP001451782"/>
    </source>
</evidence>